<proteinExistence type="predicted"/>
<feature type="region of interest" description="Disordered" evidence="1">
    <location>
        <begin position="1"/>
        <end position="140"/>
    </location>
</feature>
<feature type="compositionally biased region" description="Basic and acidic residues" evidence="1">
    <location>
        <begin position="64"/>
        <end position="93"/>
    </location>
</feature>
<dbReference type="EMBL" id="CADCTG010000136">
    <property type="protein sequence ID" value="CAA9239829.1"/>
    <property type="molecule type" value="Genomic_DNA"/>
</dbReference>
<accession>A0A6J4I183</accession>
<evidence type="ECO:0000313" key="2">
    <source>
        <dbReference type="EMBL" id="CAA9239829.1"/>
    </source>
</evidence>
<organism evidence="2">
    <name type="scientific">uncultured Acetobacteraceae bacterium</name>
    <dbReference type="NCBI Taxonomy" id="169975"/>
    <lineage>
        <taxon>Bacteria</taxon>
        <taxon>Pseudomonadati</taxon>
        <taxon>Pseudomonadota</taxon>
        <taxon>Alphaproteobacteria</taxon>
        <taxon>Acetobacterales</taxon>
        <taxon>Acetobacteraceae</taxon>
        <taxon>environmental samples</taxon>
    </lineage>
</organism>
<protein>
    <submittedName>
        <fullName evidence="2">2-Oxobutyrate oxidase, putative</fullName>
    </submittedName>
</protein>
<feature type="compositionally biased region" description="Low complexity" evidence="1">
    <location>
        <begin position="130"/>
        <end position="140"/>
    </location>
</feature>
<feature type="compositionally biased region" description="Low complexity" evidence="1">
    <location>
        <begin position="307"/>
        <end position="321"/>
    </location>
</feature>
<gene>
    <name evidence="2" type="ORF">AVDCRST_MAG08-1553</name>
</gene>
<feature type="compositionally biased region" description="Basic residues" evidence="1">
    <location>
        <begin position="323"/>
        <end position="332"/>
    </location>
</feature>
<feature type="compositionally biased region" description="Basic residues" evidence="1">
    <location>
        <begin position="9"/>
        <end position="19"/>
    </location>
</feature>
<feature type="region of interest" description="Disordered" evidence="1">
    <location>
        <begin position="203"/>
        <end position="332"/>
    </location>
</feature>
<feature type="non-terminal residue" evidence="2">
    <location>
        <position position="1"/>
    </location>
</feature>
<sequence>GAGTPGSRPRSHARRRSGRRGGAGGRVEGRVHRVRLLLRPQPRGSGSPAGRDLRRGGALPRHAAGREARGEDQRAQHRLHADAWRDHTHELARRGRAAQRQRSGVLQARTAARPPGRRTRRALPRPQPVARGPARLPRHGPGLLRRLREARIVPAADLRAGAGPPRRLLRAPLQGTDVHPPHVALPAAGADRARERIRHRAARGHQLHDHPGAEQGARPVAAPAGRELDGRARAGGRAARQRRHDAAALDQQPLPGLAAPRHQPFRAGALRHPLLHGRGLRRGDGADPARGRDRRRPADHLQGVHGRLPARQLRPRAAGSGKRAGRRVAGRL</sequence>
<feature type="compositionally biased region" description="Basic and acidic residues" evidence="1">
    <location>
        <begin position="281"/>
        <end position="299"/>
    </location>
</feature>
<reference evidence="2" key="1">
    <citation type="submission" date="2020-02" db="EMBL/GenBank/DDBJ databases">
        <authorList>
            <person name="Meier V. D."/>
        </authorList>
    </citation>
    <scope>NUCLEOTIDE SEQUENCE</scope>
    <source>
        <strain evidence="2">AVDCRST_MAG08</strain>
    </source>
</reference>
<dbReference type="AlphaFoldDB" id="A0A6J4I183"/>
<feature type="compositionally biased region" description="Low complexity" evidence="1">
    <location>
        <begin position="100"/>
        <end position="114"/>
    </location>
</feature>
<name>A0A6J4I183_9PROT</name>
<feature type="non-terminal residue" evidence="2">
    <location>
        <position position="332"/>
    </location>
</feature>
<evidence type="ECO:0000256" key="1">
    <source>
        <dbReference type="SAM" id="MobiDB-lite"/>
    </source>
</evidence>